<dbReference type="Proteomes" id="UP000503088">
    <property type="component" value="Chromosome"/>
</dbReference>
<keyword evidence="1" id="KW-0812">Transmembrane</keyword>
<feature type="transmembrane region" description="Helical" evidence="1">
    <location>
        <begin position="7"/>
        <end position="26"/>
    </location>
</feature>
<feature type="transmembrane region" description="Helical" evidence="1">
    <location>
        <begin position="38"/>
        <end position="64"/>
    </location>
</feature>
<protein>
    <submittedName>
        <fullName evidence="2">DUF2627 domain-containing protein</fullName>
    </submittedName>
</protein>
<keyword evidence="1" id="KW-1133">Transmembrane helix</keyword>
<dbReference type="Pfam" id="PF11118">
    <property type="entry name" value="DUF2627"/>
    <property type="match status" value="1"/>
</dbReference>
<keyword evidence="3" id="KW-1185">Reference proteome</keyword>
<evidence type="ECO:0000256" key="1">
    <source>
        <dbReference type="SAM" id="Phobius"/>
    </source>
</evidence>
<dbReference type="RefSeq" id="WP_173221744.1">
    <property type="nucleotide sequence ID" value="NZ_CP048104.1"/>
</dbReference>
<evidence type="ECO:0000313" key="3">
    <source>
        <dbReference type="Proteomes" id="UP000503088"/>
    </source>
</evidence>
<dbReference type="InterPro" id="IPR020138">
    <property type="entry name" value="Uncharacterised_YqzF"/>
</dbReference>
<keyword evidence="1" id="KW-0472">Membrane</keyword>
<sequence length="90" mass="10433">MIYQRLLAILILCIPGAIGVLGWKWMREAFFNYAAGDGFSWLLFIGGGILFLFGLFFVGGFLFYRDEKRNNLQPMLRRKKKQSDQYDPSS</sequence>
<proteinExistence type="predicted"/>
<accession>A0A7D4CVH4</accession>
<dbReference type="KEGG" id="kpul:GXN76_06955"/>
<gene>
    <name evidence="2" type="ORF">GXN76_06955</name>
</gene>
<name>A0A7D4CVH4_9BACL</name>
<dbReference type="EMBL" id="CP048104">
    <property type="protein sequence ID" value="QKG84237.1"/>
    <property type="molecule type" value="Genomic_DNA"/>
</dbReference>
<organism evidence="2 3">
    <name type="scientific">Kroppenstedtia pulmonis</name>
    <dbReference type="NCBI Taxonomy" id="1380685"/>
    <lineage>
        <taxon>Bacteria</taxon>
        <taxon>Bacillati</taxon>
        <taxon>Bacillota</taxon>
        <taxon>Bacilli</taxon>
        <taxon>Bacillales</taxon>
        <taxon>Thermoactinomycetaceae</taxon>
        <taxon>Kroppenstedtia</taxon>
    </lineage>
</organism>
<dbReference type="AlphaFoldDB" id="A0A7D4CVH4"/>
<evidence type="ECO:0000313" key="2">
    <source>
        <dbReference type="EMBL" id="QKG84237.1"/>
    </source>
</evidence>
<reference evidence="2 3" key="1">
    <citation type="submission" date="2020-01" db="EMBL/GenBank/DDBJ databases">
        <authorList>
            <person name="Gulvik C.A."/>
            <person name="Batra D.G."/>
        </authorList>
    </citation>
    <scope>NUCLEOTIDE SEQUENCE [LARGE SCALE GENOMIC DNA]</scope>
    <source>
        <strain evidence="2 3">W9323</strain>
    </source>
</reference>